<dbReference type="Proteomes" id="UP000294933">
    <property type="component" value="Unassembled WGS sequence"/>
</dbReference>
<sequence>MNIAQGEVWPDLSAVRTSTESNGQYYTPDFKKGVISAEPVWEDLKDTEAMIAELKDSRIYWSHSAMIEFAKGSFQSFKNAWKAQKDAAKANSDEASVLRMRMRTWVNWKRVSPVLHLVQQVSKRCRKRQYDRLSSLKW</sequence>
<dbReference type="AlphaFoldDB" id="A0A4Y7PZC2"/>
<evidence type="ECO:0000313" key="2">
    <source>
        <dbReference type="Proteomes" id="UP000294933"/>
    </source>
</evidence>
<keyword evidence="2" id="KW-1185">Reference proteome</keyword>
<name>A0A4Y7PZC2_9AGAM</name>
<dbReference type="VEuPathDB" id="FungiDB:BD410DRAFT_829578"/>
<organism evidence="1 2">
    <name type="scientific">Rickenella mellea</name>
    <dbReference type="NCBI Taxonomy" id="50990"/>
    <lineage>
        <taxon>Eukaryota</taxon>
        <taxon>Fungi</taxon>
        <taxon>Dikarya</taxon>
        <taxon>Basidiomycota</taxon>
        <taxon>Agaricomycotina</taxon>
        <taxon>Agaricomycetes</taxon>
        <taxon>Hymenochaetales</taxon>
        <taxon>Rickenellaceae</taxon>
        <taxon>Rickenella</taxon>
    </lineage>
</organism>
<proteinExistence type="predicted"/>
<protein>
    <submittedName>
        <fullName evidence="1">Uncharacterized protein</fullName>
    </submittedName>
</protein>
<reference evidence="1 2" key="1">
    <citation type="submission" date="2018-06" db="EMBL/GenBank/DDBJ databases">
        <title>A transcriptomic atlas of mushroom development highlights an independent origin of complex multicellularity.</title>
        <authorList>
            <consortium name="DOE Joint Genome Institute"/>
            <person name="Krizsan K."/>
            <person name="Almasi E."/>
            <person name="Merenyi Z."/>
            <person name="Sahu N."/>
            <person name="Viragh M."/>
            <person name="Koszo T."/>
            <person name="Mondo S."/>
            <person name="Kiss B."/>
            <person name="Balint B."/>
            <person name="Kues U."/>
            <person name="Barry K."/>
            <person name="Hegedus J.C."/>
            <person name="Henrissat B."/>
            <person name="Johnson J."/>
            <person name="Lipzen A."/>
            <person name="Ohm R."/>
            <person name="Nagy I."/>
            <person name="Pangilinan J."/>
            <person name="Yan J."/>
            <person name="Xiong Y."/>
            <person name="Grigoriev I.V."/>
            <person name="Hibbett D.S."/>
            <person name="Nagy L.G."/>
        </authorList>
    </citation>
    <scope>NUCLEOTIDE SEQUENCE [LARGE SCALE GENOMIC DNA]</scope>
    <source>
        <strain evidence="1 2">SZMC22713</strain>
    </source>
</reference>
<gene>
    <name evidence="1" type="ORF">BD410DRAFT_829578</name>
</gene>
<accession>A0A4Y7PZC2</accession>
<evidence type="ECO:0000313" key="1">
    <source>
        <dbReference type="EMBL" id="TDL20737.1"/>
    </source>
</evidence>
<dbReference type="OrthoDB" id="3052718at2759"/>
<dbReference type="EMBL" id="ML170186">
    <property type="protein sequence ID" value="TDL20737.1"/>
    <property type="molecule type" value="Genomic_DNA"/>
</dbReference>